<evidence type="ECO:0000313" key="2">
    <source>
        <dbReference type="EMBL" id="EGR32082.1"/>
    </source>
</evidence>
<feature type="domain" description="DUF676" evidence="1">
    <location>
        <begin position="153"/>
        <end position="336"/>
    </location>
</feature>
<keyword evidence="3" id="KW-1185">Reference proteome</keyword>
<dbReference type="FunFam" id="3.40.50.1820:FF:000343">
    <property type="entry name" value="Uncharacterized protein"/>
    <property type="match status" value="1"/>
</dbReference>
<dbReference type="PANTHER" id="PTHR12482">
    <property type="entry name" value="LIPASE ROG1-RELATED-RELATED"/>
    <property type="match status" value="1"/>
</dbReference>
<dbReference type="eggNOG" id="KOG2205">
    <property type="taxonomic scope" value="Eukaryota"/>
</dbReference>
<dbReference type="RefSeq" id="XP_004035568.1">
    <property type="nucleotide sequence ID" value="XM_004035520.1"/>
</dbReference>
<sequence>MREQNNAVNPDSKDFNKVLEERFKTKDMETITHAILNEANLISGQIFQLWHKYLDLYKISPLYCQALLRFEHQEKMKERMNIFIIKQKILNKNFFKVHEQSLVEQNQKETDKRRPLLSKYCQIYNIFINIQQYQKKTECDNLTTENGNIYYKGIHLFVLVHGFQGNAFDMKLLKNYINYCHPEAMFLCSQQNEENTEGDIEEMGKNLANEIITFIQDNCSGENLGRISLIGFSLGGIIVRASLTHLEEYKTKMYTFISLSSPHLGFMYNSNKIIDAGIWILKRWKKSLSLQQLTMTDYKNIQQTFLFKLSLSKGLGWFKNVCLVSSFQDSYSPFDSARIETTKEAMKDAGFKKKKNRQLQIFFQFKRNGKLYNEMSQNILSQLTTNQLYRLDVHFDIQEKNIDTLIGRAAHIQFIECQQLIKILVQSYDMFFR</sequence>
<dbReference type="InterPro" id="IPR029058">
    <property type="entry name" value="AB_hydrolase_fold"/>
</dbReference>
<evidence type="ECO:0000259" key="1">
    <source>
        <dbReference type="Pfam" id="PF05057"/>
    </source>
</evidence>
<evidence type="ECO:0000313" key="3">
    <source>
        <dbReference type="Proteomes" id="UP000008983"/>
    </source>
</evidence>
<name>G0QRS3_ICHMU</name>
<dbReference type="Proteomes" id="UP000008983">
    <property type="component" value="Unassembled WGS sequence"/>
</dbReference>
<dbReference type="Pfam" id="PF05057">
    <property type="entry name" value="DUF676"/>
    <property type="match status" value="1"/>
</dbReference>
<dbReference type="OMA" id="MAFEWIP"/>
<accession>G0QRS3</accession>
<dbReference type="InParanoid" id="G0QRS3"/>
<gene>
    <name evidence="2" type="ORF">IMG5_096960</name>
</gene>
<dbReference type="SUPFAM" id="SSF53474">
    <property type="entry name" value="alpha/beta-Hydrolases"/>
    <property type="match status" value="1"/>
</dbReference>
<dbReference type="AlphaFoldDB" id="G0QRS3"/>
<proteinExistence type="predicted"/>
<dbReference type="PANTHER" id="PTHR12482:SF5">
    <property type="entry name" value="DUF676 DOMAIN-CONTAINING PROTEIN"/>
    <property type="match status" value="1"/>
</dbReference>
<dbReference type="GeneID" id="14908250"/>
<dbReference type="InterPro" id="IPR044294">
    <property type="entry name" value="Lipase-like"/>
</dbReference>
<dbReference type="OrthoDB" id="273452at2759"/>
<reference evidence="2 3" key="1">
    <citation type="submission" date="2011-07" db="EMBL/GenBank/DDBJ databases">
        <authorList>
            <person name="Coyne R."/>
            <person name="Brami D."/>
            <person name="Johnson J."/>
            <person name="Hostetler J."/>
            <person name="Hannick L."/>
            <person name="Clark T."/>
            <person name="Cassidy-Hanley D."/>
            <person name="Inman J."/>
        </authorList>
    </citation>
    <scope>NUCLEOTIDE SEQUENCE [LARGE SCALE GENOMIC DNA]</scope>
    <source>
        <strain evidence="2 3">G5</strain>
    </source>
</reference>
<organism evidence="2 3">
    <name type="scientific">Ichthyophthirius multifiliis</name>
    <name type="common">White spot disease agent</name>
    <name type="synonym">Ich</name>
    <dbReference type="NCBI Taxonomy" id="5932"/>
    <lineage>
        <taxon>Eukaryota</taxon>
        <taxon>Sar</taxon>
        <taxon>Alveolata</taxon>
        <taxon>Ciliophora</taxon>
        <taxon>Intramacronucleata</taxon>
        <taxon>Oligohymenophorea</taxon>
        <taxon>Hymenostomatida</taxon>
        <taxon>Ophryoglenina</taxon>
        <taxon>Ichthyophthirius</taxon>
    </lineage>
</organism>
<protein>
    <submittedName>
        <fullName evidence="2">Serine esterase, putative</fullName>
    </submittedName>
</protein>
<dbReference type="InterPro" id="IPR007751">
    <property type="entry name" value="DUF676_lipase-like"/>
</dbReference>
<dbReference type="Gene3D" id="3.40.50.1820">
    <property type="entry name" value="alpha/beta hydrolase"/>
    <property type="match status" value="1"/>
</dbReference>
<dbReference type="EMBL" id="GL983798">
    <property type="protein sequence ID" value="EGR32082.1"/>
    <property type="molecule type" value="Genomic_DNA"/>
</dbReference>